<dbReference type="PANTHER" id="PTHR46013">
    <property type="entry name" value="VASCULAR CELL ADHESION MOLECULE 1"/>
    <property type="match status" value="1"/>
</dbReference>
<feature type="transmembrane region" description="Helical" evidence="1">
    <location>
        <begin position="154"/>
        <end position="172"/>
    </location>
</feature>
<reference evidence="3" key="1">
    <citation type="submission" date="2019-06" db="EMBL/GenBank/DDBJ databases">
        <authorList>
            <consortium name="Wellcome Sanger Institute Data Sharing"/>
        </authorList>
    </citation>
    <scope>NUCLEOTIDE SEQUENCE [LARGE SCALE GENOMIC DNA]</scope>
</reference>
<evidence type="ECO:0000313" key="4">
    <source>
        <dbReference type="Proteomes" id="UP000472271"/>
    </source>
</evidence>
<feature type="domain" description="Ig-like" evidence="2">
    <location>
        <begin position="29"/>
        <end position="105"/>
    </location>
</feature>
<reference evidence="3" key="2">
    <citation type="submission" date="2025-08" db="UniProtKB">
        <authorList>
            <consortium name="Ensembl"/>
        </authorList>
    </citation>
    <scope>IDENTIFICATION</scope>
</reference>
<accession>A0A673B4E3</accession>
<dbReference type="Pfam" id="PF13895">
    <property type="entry name" value="Ig_2"/>
    <property type="match status" value="1"/>
</dbReference>
<protein>
    <recommendedName>
        <fullName evidence="2">Ig-like domain-containing protein</fullName>
    </recommendedName>
</protein>
<keyword evidence="4" id="KW-1185">Reference proteome</keyword>
<dbReference type="InterPro" id="IPR013783">
    <property type="entry name" value="Ig-like_fold"/>
</dbReference>
<dbReference type="Proteomes" id="UP000472271">
    <property type="component" value="Chromosome 1"/>
</dbReference>
<dbReference type="InterPro" id="IPR003599">
    <property type="entry name" value="Ig_sub"/>
</dbReference>
<dbReference type="PROSITE" id="PS50835">
    <property type="entry name" value="IG_LIKE"/>
    <property type="match status" value="1"/>
</dbReference>
<keyword evidence="1" id="KW-0812">Transmembrane</keyword>
<dbReference type="InterPro" id="IPR003598">
    <property type="entry name" value="Ig_sub2"/>
</dbReference>
<dbReference type="InterPro" id="IPR036179">
    <property type="entry name" value="Ig-like_dom_sf"/>
</dbReference>
<dbReference type="InterPro" id="IPR007110">
    <property type="entry name" value="Ig-like_dom"/>
</dbReference>
<keyword evidence="1" id="KW-0472">Membrane</keyword>
<dbReference type="SMART" id="SM00409">
    <property type="entry name" value="IG"/>
    <property type="match status" value="1"/>
</dbReference>
<evidence type="ECO:0000256" key="1">
    <source>
        <dbReference type="SAM" id="Phobius"/>
    </source>
</evidence>
<evidence type="ECO:0000259" key="2">
    <source>
        <dbReference type="PROSITE" id="PS50835"/>
    </source>
</evidence>
<proteinExistence type="predicted"/>
<dbReference type="Gene3D" id="2.60.40.10">
    <property type="entry name" value="Immunoglobulins"/>
    <property type="match status" value="1"/>
</dbReference>
<dbReference type="AlphaFoldDB" id="A0A673B4E3"/>
<feature type="transmembrane region" description="Helical" evidence="1">
    <location>
        <begin position="112"/>
        <end position="134"/>
    </location>
</feature>
<dbReference type="SUPFAM" id="SSF48726">
    <property type="entry name" value="Immunoglobulin"/>
    <property type="match status" value="1"/>
</dbReference>
<name>A0A673B4E3_9TELE</name>
<dbReference type="InParanoid" id="A0A673B4E3"/>
<dbReference type="Ensembl" id="ENSSORT00005036323.1">
    <property type="protein sequence ID" value="ENSSORP00005035373.1"/>
    <property type="gene ID" value="ENSSORG00005016700.1"/>
</dbReference>
<reference evidence="3" key="3">
    <citation type="submission" date="2025-09" db="UniProtKB">
        <authorList>
            <consortium name="Ensembl"/>
        </authorList>
    </citation>
    <scope>IDENTIFICATION</scope>
</reference>
<keyword evidence="1" id="KW-1133">Transmembrane helix</keyword>
<evidence type="ECO:0000313" key="3">
    <source>
        <dbReference type="Ensembl" id="ENSSORP00005035373.1"/>
    </source>
</evidence>
<sequence length="173" mass="19672">MHRHDDINWTDAKISYDTCEGWGLLSLAPLSSSVQIMEGSSVTLSCSSDANPPVTKYTWYKENEDSPSASGQNFTISDVRSEHSGNYYCEAQNSRGRQTSTLNLTVGASEHFSAITILLGIKPLLISLFVKMYAVWRLKSKHRYKVLLKSHNEIVVHCVTFSFFPFFWLNYYL</sequence>
<organism evidence="3 4">
    <name type="scientific">Sphaeramia orbicularis</name>
    <name type="common">orbiculate cardinalfish</name>
    <dbReference type="NCBI Taxonomy" id="375764"/>
    <lineage>
        <taxon>Eukaryota</taxon>
        <taxon>Metazoa</taxon>
        <taxon>Chordata</taxon>
        <taxon>Craniata</taxon>
        <taxon>Vertebrata</taxon>
        <taxon>Euteleostomi</taxon>
        <taxon>Actinopterygii</taxon>
        <taxon>Neopterygii</taxon>
        <taxon>Teleostei</taxon>
        <taxon>Neoteleostei</taxon>
        <taxon>Acanthomorphata</taxon>
        <taxon>Gobiaria</taxon>
        <taxon>Kurtiformes</taxon>
        <taxon>Apogonoidei</taxon>
        <taxon>Apogonidae</taxon>
        <taxon>Apogoninae</taxon>
        <taxon>Sphaeramia</taxon>
    </lineage>
</organism>
<dbReference type="CDD" id="cd00096">
    <property type="entry name" value="Ig"/>
    <property type="match status" value="1"/>
</dbReference>
<dbReference type="PANTHER" id="PTHR46013:SF4">
    <property type="entry name" value="B-CELL RECEPTOR CD22-RELATED"/>
    <property type="match status" value="1"/>
</dbReference>
<dbReference type="SMART" id="SM00408">
    <property type="entry name" value="IGc2"/>
    <property type="match status" value="1"/>
</dbReference>